<feature type="transmembrane region" description="Helical" evidence="1">
    <location>
        <begin position="215"/>
        <end position="235"/>
    </location>
</feature>
<evidence type="ECO:0000313" key="2">
    <source>
        <dbReference type="EMBL" id="MCC2148302.1"/>
    </source>
</evidence>
<feature type="transmembrane region" description="Helical" evidence="1">
    <location>
        <begin position="64"/>
        <end position="83"/>
    </location>
</feature>
<accession>A0ABS8EV52</accession>
<keyword evidence="1" id="KW-1133">Transmembrane helix</keyword>
<reference evidence="2 3" key="1">
    <citation type="submission" date="2021-10" db="EMBL/GenBank/DDBJ databases">
        <title>Anaerobic single-cell dispensing facilitates the cultivation of human gut bacteria.</title>
        <authorList>
            <person name="Afrizal A."/>
        </authorList>
    </citation>
    <scope>NUCLEOTIDE SEQUENCE [LARGE SCALE GENOMIC DNA]</scope>
    <source>
        <strain evidence="2 3">CLA-AA-H246</strain>
    </source>
</reference>
<sequence>MINSIKKIFLIIKWFFVWVYRKIKQFCKRVWRRQDLLLCIATLIMVGYATFWRYDNKSFDGKEVWWGISVIIGLVVALVIGIVGYRILFRYALPLYLVFSVVHLFQRKPMIEKEFEATLRNLFLNGHSAESTVELVLMLLTAFLLAAFERRNRALFRKEREEKEREKSLTGRRARRMKKKNAIKQDEEFHVKHFPCIISGTTVLVMMFSYLFSGFMVRVVCITVTVFALTVYTAPLVRKVRAVLFATAGFVFSFHHELAILKYNKANGSYFLKWMAERGSLPNILIWEKFGLIGYCLVVAAVLSILWFIWRAWRYANKKGNVCDEVISITAFVHFALAGTYFVAEMAFPEGNYFWGNNLPFFTGTIENNLLYLAELGIVYRILRKALGNRRQIPSPLRAS</sequence>
<organism evidence="2 3">
    <name type="scientific">Hominisplanchenecus faecis</name>
    <dbReference type="NCBI Taxonomy" id="2885351"/>
    <lineage>
        <taxon>Bacteria</taxon>
        <taxon>Bacillati</taxon>
        <taxon>Bacillota</taxon>
        <taxon>Clostridia</taxon>
        <taxon>Lachnospirales</taxon>
        <taxon>Lachnospiraceae</taxon>
        <taxon>Hominisplanchenecus</taxon>
    </lineage>
</organism>
<protein>
    <submittedName>
        <fullName evidence="2">Uncharacterized protein</fullName>
    </submittedName>
</protein>
<proteinExistence type="predicted"/>
<name>A0ABS8EV52_9FIRM</name>
<gene>
    <name evidence="2" type="ORF">LKD42_03375</name>
</gene>
<feature type="transmembrane region" description="Helical" evidence="1">
    <location>
        <begin position="35"/>
        <end position="52"/>
    </location>
</feature>
<dbReference type="Proteomes" id="UP001299235">
    <property type="component" value="Unassembled WGS sequence"/>
</dbReference>
<feature type="transmembrane region" description="Helical" evidence="1">
    <location>
        <begin position="364"/>
        <end position="383"/>
    </location>
</feature>
<feature type="transmembrane region" description="Helical" evidence="1">
    <location>
        <begin position="126"/>
        <end position="148"/>
    </location>
</feature>
<evidence type="ECO:0000313" key="3">
    <source>
        <dbReference type="Proteomes" id="UP001299235"/>
    </source>
</evidence>
<keyword evidence="1" id="KW-0472">Membrane</keyword>
<evidence type="ECO:0000256" key="1">
    <source>
        <dbReference type="SAM" id="Phobius"/>
    </source>
</evidence>
<feature type="transmembrane region" description="Helical" evidence="1">
    <location>
        <begin position="290"/>
        <end position="310"/>
    </location>
</feature>
<dbReference type="EMBL" id="JAJEQE010000007">
    <property type="protein sequence ID" value="MCC2148302.1"/>
    <property type="molecule type" value="Genomic_DNA"/>
</dbReference>
<feature type="transmembrane region" description="Helical" evidence="1">
    <location>
        <begin position="242"/>
        <end position="261"/>
    </location>
</feature>
<feature type="transmembrane region" description="Helical" evidence="1">
    <location>
        <begin position="189"/>
        <end position="209"/>
    </location>
</feature>
<keyword evidence="1" id="KW-0812">Transmembrane</keyword>
<keyword evidence="3" id="KW-1185">Reference proteome</keyword>
<feature type="transmembrane region" description="Helical" evidence="1">
    <location>
        <begin position="88"/>
        <end position="106"/>
    </location>
</feature>
<feature type="transmembrane region" description="Helical" evidence="1">
    <location>
        <begin position="322"/>
        <end position="344"/>
    </location>
</feature>
<comment type="caution">
    <text evidence="2">The sequence shown here is derived from an EMBL/GenBank/DDBJ whole genome shotgun (WGS) entry which is preliminary data.</text>
</comment>